<dbReference type="Gene3D" id="3.30.70.270">
    <property type="match status" value="1"/>
</dbReference>
<name>A0A7C1AYY3_9BACT</name>
<dbReference type="Pfam" id="PF00990">
    <property type="entry name" value="GGDEF"/>
    <property type="match status" value="1"/>
</dbReference>
<sequence>MAEDTTTVQLHDLSQLVFESLVDQGIIEGKIDRETIADALAKNEELRKWIKRHCVEETKLKAFELLRDAENEIERWRDACRDTITALIPFVTERGTNRVNNLIEKLRKALANDSDVEIFQNTVSELKNLLIKEPKKATGGSETEARQHGLFGRLLHRGGQVSDDLKKFLGDIIQTIESLLKPEDKKTYNLDEIKRMVNKARTVDELAAVSSSLLEVMNTLSKEVETEREQVNAFIKELGRNLVELEKNVMLSVDSSKKSRESNRAFDSHLNAQINDLDVITTSGKKSLEELRSIVIAKIASIRKALEAKQKQEKIYNLELDRRFRRLQRDLTHLNQEIQAIQSKEKILKEQILTDPLTGAPNRRAYEMRIQEEFQRFKRYGQSFSLMVLDLDRFKNINDTYGHSAGDLVLKEIVRRIRANLRESDMFFRYGGEEFVIILPGTDTRGAIEVGEKIRKLIESTKFVYKGNILPITVSIGVTVVSEKDSSPMDIFDRADEALYRAKTAGRNKVMIG</sequence>
<dbReference type="PANTHER" id="PTHR45138:SF9">
    <property type="entry name" value="DIGUANYLATE CYCLASE DGCM-RELATED"/>
    <property type="match status" value="1"/>
</dbReference>
<dbReference type="InterPro" id="IPR050469">
    <property type="entry name" value="Diguanylate_Cyclase"/>
</dbReference>
<dbReference type="SMART" id="SM00267">
    <property type="entry name" value="GGDEF"/>
    <property type="match status" value="1"/>
</dbReference>
<proteinExistence type="predicted"/>
<dbReference type="PROSITE" id="PS50887">
    <property type="entry name" value="GGDEF"/>
    <property type="match status" value="1"/>
</dbReference>
<feature type="domain" description="GGDEF" evidence="4">
    <location>
        <begin position="382"/>
        <end position="513"/>
    </location>
</feature>
<feature type="coiled-coil region" evidence="3">
    <location>
        <begin position="59"/>
        <end position="86"/>
    </location>
</feature>
<comment type="catalytic activity">
    <reaction evidence="2">
        <text>2 GTP = 3',3'-c-di-GMP + 2 diphosphate</text>
        <dbReference type="Rhea" id="RHEA:24898"/>
        <dbReference type="ChEBI" id="CHEBI:33019"/>
        <dbReference type="ChEBI" id="CHEBI:37565"/>
        <dbReference type="ChEBI" id="CHEBI:58805"/>
        <dbReference type="EC" id="2.7.7.65"/>
    </reaction>
</comment>
<dbReference type="SUPFAM" id="SSF48371">
    <property type="entry name" value="ARM repeat"/>
    <property type="match status" value="1"/>
</dbReference>
<accession>A0A7C1AYY3</accession>
<feature type="coiled-coil region" evidence="3">
    <location>
        <begin position="317"/>
        <end position="351"/>
    </location>
</feature>
<reference evidence="5" key="1">
    <citation type="journal article" date="2020" name="mSystems">
        <title>Genome- and Community-Level Interaction Insights into Carbon Utilization and Element Cycling Functions of Hydrothermarchaeota in Hydrothermal Sediment.</title>
        <authorList>
            <person name="Zhou Z."/>
            <person name="Liu Y."/>
            <person name="Xu W."/>
            <person name="Pan J."/>
            <person name="Luo Z.H."/>
            <person name="Li M."/>
        </authorList>
    </citation>
    <scope>NUCLEOTIDE SEQUENCE [LARGE SCALE GENOMIC DNA]</scope>
    <source>
        <strain evidence="5">HyVt-19</strain>
    </source>
</reference>
<evidence type="ECO:0000256" key="3">
    <source>
        <dbReference type="SAM" id="Coils"/>
    </source>
</evidence>
<dbReference type="CDD" id="cd01949">
    <property type="entry name" value="GGDEF"/>
    <property type="match status" value="1"/>
</dbReference>
<dbReference type="EC" id="2.7.7.65" evidence="1"/>
<evidence type="ECO:0000259" key="4">
    <source>
        <dbReference type="PROSITE" id="PS50887"/>
    </source>
</evidence>
<dbReference type="SUPFAM" id="SSF55073">
    <property type="entry name" value="Nucleotide cyclase"/>
    <property type="match status" value="1"/>
</dbReference>
<dbReference type="AlphaFoldDB" id="A0A7C1AYY3"/>
<dbReference type="InterPro" id="IPR043128">
    <property type="entry name" value="Rev_trsase/Diguanyl_cyclase"/>
</dbReference>
<keyword evidence="3" id="KW-0175">Coiled coil</keyword>
<dbReference type="Proteomes" id="UP000886355">
    <property type="component" value="Unassembled WGS sequence"/>
</dbReference>
<dbReference type="GO" id="GO:0052621">
    <property type="term" value="F:diguanylate cyclase activity"/>
    <property type="evidence" value="ECO:0007669"/>
    <property type="project" value="UniProtKB-EC"/>
</dbReference>
<comment type="caution">
    <text evidence="5">The sequence shown here is derived from an EMBL/GenBank/DDBJ whole genome shotgun (WGS) entry which is preliminary data.</text>
</comment>
<evidence type="ECO:0000256" key="2">
    <source>
        <dbReference type="ARBA" id="ARBA00034247"/>
    </source>
</evidence>
<feature type="coiled-coil region" evidence="3">
    <location>
        <begin position="217"/>
        <end position="248"/>
    </location>
</feature>
<dbReference type="PANTHER" id="PTHR45138">
    <property type="entry name" value="REGULATORY COMPONENTS OF SENSORY TRANSDUCTION SYSTEM"/>
    <property type="match status" value="1"/>
</dbReference>
<evidence type="ECO:0000256" key="1">
    <source>
        <dbReference type="ARBA" id="ARBA00012528"/>
    </source>
</evidence>
<evidence type="ECO:0000313" key="5">
    <source>
        <dbReference type="EMBL" id="HDL90436.1"/>
    </source>
</evidence>
<dbReference type="FunFam" id="3.30.70.270:FF:000001">
    <property type="entry name" value="Diguanylate cyclase domain protein"/>
    <property type="match status" value="1"/>
</dbReference>
<dbReference type="EMBL" id="DQZW01000282">
    <property type="protein sequence ID" value="HDL90436.1"/>
    <property type="molecule type" value="Genomic_DNA"/>
</dbReference>
<dbReference type="InterPro" id="IPR000160">
    <property type="entry name" value="GGDEF_dom"/>
</dbReference>
<dbReference type="InterPro" id="IPR029787">
    <property type="entry name" value="Nucleotide_cyclase"/>
</dbReference>
<dbReference type="InterPro" id="IPR016024">
    <property type="entry name" value="ARM-type_fold"/>
</dbReference>
<protein>
    <recommendedName>
        <fullName evidence="1">diguanylate cyclase</fullName>
        <ecNumber evidence="1">2.7.7.65</ecNumber>
    </recommendedName>
</protein>
<organism evidence="5">
    <name type="scientific">Thermodesulforhabdus norvegica</name>
    <dbReference type="NCBI Taxonomy" id="39841"/>
    <lineage>
        <taxon>Bacteria</taxon>
        <taxon>Pseudomonadati</taxon>
        <taxon>Thermodesulfobacteriota</taxon>
        <taxon>Syntrophobacteria</taxon>
        <taxon>Syntrophobacterales</taxon>
        <taxon>Thermodesulforhabdaceae</taxon>
        <taxon>Thermodesulforhabdus</taxon>
    </lineage>
</organism>
<gene>
    <name evidence="5" type="ORF">ENG14_05985</name>
</gene>
<dbReference type="NCBIfam" id="TIGR00254">
    <property type="entry name" value="GGDEF"/>
    <property type="match status" value="1"/>
</dbReference>